<name>A0A2W5N181_9GAMM</name>
<comment type="caution">
    <text evidence="1">The sequence shown here is derived from an EMBL/GenBank/DDBJ whole genome shotgun (WGS) entry which is preliminary data.</text>
</comment>
<dbReference type="Proteomes" id="UP000249046">
    <property type="component" value="Unassembled WGS sequence"/>
</dbReference>
<protein>
    <submittedName>
        <fullName evidence="1">Uncharacterized protein</fullName>
    </submittedName>
</protein>
<reference evidence="1 2" key="1">
    <citation type="submission" date="2017-08" db="EMBL/GenBank/DDBJ databases">
        <title>Infants hospitalized years apart are colonized by the same room-sourced microbial strains.</title>
        <authorList>
            <person name="Brooks B."/>
            <person name="Olm M.R."/>
            <person name="Firek B.A."/>
            <person name="Baker R."/>
            <person name="Thomas B.C."/>
            <person name="Morowitz M.J."/>
            <person name="Banfield J.F."/>
        </authorList>
    </citation>
    <scope>NUCLEOTIDE SEQUENCE [LARGE SCALE GENOMIC DNA]</scope>
    <source>
        <strain evidence="1">S2_005_003_R2_42</strain>
    </source>
</reference>
<proteinExistence type="predicted"/>
<evidence type="ECO:0000313" key="2">
    <source>
        <dbReference type="Proteomes" id="UP000249046"/>
    </source>
</evidence>
<evidence type="ECO:0000313" key="1">
    <source>
        <dbReference type="EMBL" id="PZQ19800.1"/>
    </source>
</evidence>
<gene>
    <name evidence="1" type="ORF">DI564_00725</name>
</gene>
<dbReference type="AlphaFoldDB" id="A0A2W5N181"/>
<accession>A0A2W5N181</accession>
<dbReference type="EMBL" id="QFPO01000001">
    <property type="protein sequence ID" value="PZQ19800.1"/>
    <property type="molecule type" value="Genomic_DNA"/>
</dbReference>
<sequence length="132" mass="14975">MFTLVVNDVAAIRFKKVDRDLQTSNHPTGQALAYKRQEEVPLLSDLAHLEIGYQLDITEQRIQAIFVLCPNGEHDYYWVAELTEESADSVVSDFFDARPQVDDAIDESVVRPRRGADVVPFKRNPADESPSR</sequence>
<organism evidence="1 2">
    <name type="scientific">Rhodanobacter denitrificans</name>
    <dbReference type="NCBI Taxonomy" id="666685"/>
    <lineage>
        <taxon>Bacteria</taxon>
        <taxon>Pseudomonadati</taxon>
        <taxon>Pseudomonadota</taxon>
        <taxon>Gammaproteobacteria</taxon>
        <taxon>Lysobacterales</taxon>
        <taxon>Rhodanobacteraceae</taxon>
        <taxon>Rhodanobacter</taxon>
    </lineage>
</organism>